<dbReference type="InterPro" id="IPR036388">
    <property type="entry name" value="WH-like_DNA-bd_sf"/>
</dbReference>
<dbReference type="Gene3D" id="1.20.120.530">
    <property type="entry name" value="GntR ligand-binding domain-like"/>
    <property type="match status" value="1"/>
</dbReference>
<evidence type="ECO:0000256" key="1">
    <source>
        <dbReference type="ARBA" id="ARBA00023015"/>
    </source>
</evidence>
<dbReference type="SMART" id="SM00345">
    <property type="entry name" value="HTH_GNTR"/>
    <property type="match status" value="1"/>
</dbReference>
<dbReference type="GO" id="GO:0003700">
    <property type="term" value="F:DNA-binding transcription factor activity"/>
    <property type="evidence" value="ECO:0007669"/>
    <property type="project" value="InterPro"/>
</dbReference>
<dbReference type="EMBL" id="JAAEEH010000006">
    <property type="protein sequence ID" value="NDL66830.1"/>
    <property type="molecule type" value="Genomic_DNA"/>
</dbReference>
<dbReference type="Proteomes" id="UP000461585">
    <property type="component" value="Unassembled WGS sequence"/>
</dbReference>
<keyword evidence="3" id="KW-0804">Transcription</keyword>
<evidence type="ECO:0000256" key="3">
    <source>
        <dbReference type="ARBA" id="ARBA00023163"/>
    </source>
</evidence>
<keyword evidence="6" id="KW-1185">Reference proteome</keyword>
<organism evidence="5 6">
    <name type="scientific">Anaerotalea alkaliphila</name>
    <dbReference type="NCBI Taxonomy" id="2662126"/>
    <lineage>
        <taxon>Bacteria</taxon>
        <taxon>Bacillati</taxon>
        <taxon>Bacillota</taxon>
        <taxon>Clostridia</taxon>
        <taxon>Eubacteriales</taxon>
        <taxon>Anaerotalea</taxon>
    </lineage>
</organism>
<keyword evidence="2" id="KW-0238">DNA-binding</keyword>
<evidence type="ECO:0000259" key="4">
    <source>
        <dbReference type="PROSITE" id="PS50949"/>
    </source>
</evidence>
<dbReference type="AlphaFoldDB" id="A0A7X5HUC1"/>
<dbReference type="SUPFAM" id="SSF46785">
    <property type="entry name" value="Winged helix' DNA-binding domain"/>
    <property type="match status" value="1"/>
</dbReference>
<dbReference type="InterPro" id="IPR000524">
    <property type="entry name" value="Tscrpt_reg_HTH_GntR"/>
</dbReference>
<comment type="caution">
    <text evidence="5">The sequence shown here is derived from an EMBL/GenBank/DDBJ whole genome shotgun (WGS) entry which is preliminary data.</text>
</comment>
<dbReference type="GO" id="GO:0003677">
    <property type="term" value="F:DNA binding"/>
    <property type="evidence" value="ECO:0007669"/>
    <property type="project" value="UniProtKB-KW"/>
</dbReference>
<dbReference type="InterPro" id="IPR008920">
    <property type="entry name" value="TF_FadR/GntR_C"/>
</dbReference>
<dbReference type="InterPro" id="IPR036390">
    <property type="entry name" value="WH_DNA-bd_sf"/>
</dbReference>
<accession>A0A7X5HUC1</accession>
<gene>
    <name evidence="5" type="ORF">GXN74_03600</name>
</gene>
<dbReference type="PANTHER" id="PTHR43537">
    <property type="entry name" value="TRANSCRIPTIONAL REGULATOR, GNTR FAMILY"/>
    <property type="match status" value="1"/>
</dbReference>
<evidence type="ECO:0000313" key="5">
    <source>
        <dbReference type="EMBL" id="NDL66830.1"/>
    </source>
</evidence>
<dbReference type="Pfam" id="PF07729">
    <property type="entry name" value="FCD"/>
    <property type="match status" value="1"/>
</dbReference>
<feature type="domain" description="HTH gntR-type" evidence="4">
    <location>
        <begin position="10"/>
        <end position="77"/>
    </location>
</feature>
<dbReference type="Gene3D" id="1.10.10.10">
    <property type="entry name" value="Winged helix-like DNA-binding domain superfamily/Winged helix DNA-binding domain"/>
    <property type="match status" value="1"/>
</dbReference>
<dbReference type="RefSeq" id="WP_162369558.1">
    <property type="nucleotide sequence ID" value="NZ_JAAEEH010000006.1"/>
</dbReference>
<dbReference type="PROSITE" id="PS50949">
    <property type="entry name" value="HTH_GNTR"/>
    <property type="match status" value="1"/>
</dbReference>
<dbReference type="InterPro" id="IPR011711">
    <property type="entry name" value="GntR_C"/>
</dbReference>
<protein>
    <submittedName>
        <fullName evidence="5">GntR family transcriptional regulator</fullName>
    </submittedName>
</protein>
<reference evidence="5 6" key="1">
    <citation type="submission" date="2020-01" db="EMBL/GenBank/DDBJ databases">
        <title>Anaeroalcalibacter tamaniensis gen. nov., sp. nov., moderately halophilic strictly anaerobic fermenter bacterium from mud volcano of Taman peninsula.</title>
        <authorList>
            <person name="Frolova A."/>
            <person name="Merkel A.Y."/>
            <person name="Slobodkin A.I."/>
        </authorList>
    </citation>
    <scope>NUCLEOTIDE SEQUENCE [LARGE SCALE GENOMIC DNA]</scope>
    <source>
        <strain evidence="5 6">F-3ap</strain>
    </source>
</reference>
<name>A0A7X5HUC1_9FIRM</name>
<dbReference type="SUPFAM" id="SSF48008">
    <property type="entry name" value="GntR ligand-binding domain-like"/>
    <property type="match status" value="1"/>
</dbReference>
<dbReference type="Pfam" id="PF00392">
    <property type="entry name" value="GntR"/>
    <property type="match status" value="1"/>
</dbReference>
<keyword evidence="1" id="KW-0805">Transcription regulation</keyword>
<proteinExistence type="predicted"/>
<evidence type="ECO:0000256" key="2">
    <source>
        <dbReference type="ARBA" id="ARBA00023125"/>
    </source>
</evidence>
<dbReference type="SMART" id="SM00895">
    <property type="entry name" value="FCD"/>
    <property type="match status" value="1"/>
</dbReference>
<dbReference type="CDD" id="cd07377">
    <property type="entry name" value="WHTH_GntR"/>
    <property type="match status" value="1"/>
</dbReference>
<dbReference type="PANTHER" id="PTHR43537:SF45">
    <property type="entry name" value="GNTR FAMILY REGULATORY PROTEIN"/>
    <property type="match status" value="1"/>
</dbReference>
<sequence length="214" mass="24164">MKNLHPIKMLPAREQVASALRKAILSRELQEGEEITLESTAQQLGVSSTPVREAFQILARDGLIKLRPNKGAVVLGVNEKTIRDHYETRAILEREAVALVCRNGADISDIVHAYGQMVRSLEENDIEAYTHYNQMFHWAIWTAAGNDKIKALLAAIWNGLPLGRKSTEADYARISCDEHKSIVEAIRKRDAEKAKEHMNAHILRSMENILARFE</sequence>
<evidence type="ECO:0000313" key="6">
    <source>
        <dbReference type="Proteomes" id="UP000461585"/>
    </source>
</evidence>